<keyword evidence="15" id="KW-0460">Magnesium</keyword>
<evidence type="ECO:0000256" key="8">
    <source>
        <dbReference type="ARBA" id="ARBA00022527"/>
    </source>
</evidence>
<dbReference type="EMBL" id="JAKWFO010000006">
    <property type="protein sequence ID" value="KAI9634736.1"/>
    <property type="molecule type" value="Genomic_DNA"/>
</dbReference>
<evidence type="ECO:0000256" key="22">
    <source>
        <dbReference type="SAM" id="MobiDB-lite"/>
    </source>
</evidence>
<feature type="active site" description="Proton acceptor" evidence="19">
    <location>
        <position position="289"/>
    </location>
</feature>
<keyword evidence="8 18" id="KW-0723">Serine/threonine-protein kinase</keyword>
<dbReference type="AlphaFoldDB" id="A0AA38H8F9"/>
<dbReference type="Gene3D" id="1.10.510.10">
    <property type="entry name" value="Transferase(Phosphotransferase) domain 1"/>
    <property type="match status" value="1"/>
</dbReference>
<dbReference type="PIRSF" id="PIRSF038147">
    <property type="entry name" value="Ser/Thr_PK_RIO1"/>
    <property type="match status" value="1"/>
</dbReference>
<evidence type="ECO:0000256" key="11">
    <source>
        <dbReference type="ARBA" id="ARBA00022741"/>
    </source>
</evidence>
<evidence type="ECO:0000313" key="24">
    <source>
        <dbReference type="EMBL" id="KAI9634736.1"/>
    </source>
</evidence>
<comment type="caution">
    <text evidence="24">The sequence shown here is derived from an EMBL/GenBank/DDBJ whole genome shotgun (WGS) entry which is preliminary data.</text>
</comment>
<feature type="compositionally biased region" description="Basic and acidic residues" evidence="22">
    <location>
        <begin position="102"/>
        <end position="116"/>
    </location>
</feature>
<feature type="binding site" evidence="20">
    <location>
        <position position="242"/>
    </location>
    <ligand>
        <name>ATP</name>
        <dbReference type="ChEBI" id="CHEBI:30616"/>
    </ligand>
</feature>
<dbReference type="RefSeq" id="XP_052944513.1">
    <property type="nucleotide sequence ID" value="XM_053088894.1"/>
</dbReference>
<evidence type="ECO:0000256" key="21">
    <source>
        <dbReference type="PIRSR" id="PIRSR038147-3"/>
    </source>
</evidence>
<dbReference type="InterPro" id="IPR018934">
    <property type="entry name" value="RIO_dom"/>
</dbReference>
<dbReference type="Pfam" id="PF01163">
    <property type="entry name" value="RIO1"/>
    <property type="match status" value="1"/>
</dbReference>
<evidence type="ECO:0000256" key="6">
    <source>
        <dbReference type="ARBA" id="ARBA00022490"/>
    </source>
</evidence>
<sequence>MTESRDGRGYIDEAAPAPAAVPDGAYESGSSIEEDVTEESLAESESEGEEWDAQGEDWDLATGDFTKQYNRMRQQAVGTAVGAMLPARNQARAGGVALNPKKASDSHDKDKSDRATLEQVLDSRTRLVLTGLVNRDVIGKINRCISTGKEANVYHASPSSSSSSPLAVKVYRTSILAFRSRQSYMDGEHRFRGEYTSSRNPRKMVRVWAEKEMRNLRRLEQGGVRSPKAIEVKQNVLVMEYLGVGEELIRASPRLKDAELSQERCQELYAELLVSVRCMFRECKLVHADLSEYNLLYHQDHIFIIDVSQSVEEDHPRAFDFLRHDIGNVEAFFSKKGVKTLGSKRAWEFITGSKHENAESSVRALLEEPHDPIDDAVFMASFIPRSLGEVYDPERDVGLVNAGRGDELIYAEMAGLGVGSKVEAPITGDAVEVEDEASSDGDVGETRPRGFRHEDRDDKKERKKAVKEENREKRKTKMPKAEKQRLIKKKAAK</sequence>
<keyword evidence="25" id="KW-1185">Reference proteome</keyword>
<name>A0AA38H8F9_9TREE</name>
<evidence type="ECO:0000256" key="10">
    <source>
        <dbReference type="ARBA" id="ARBA00022723"/>
    </source>
</evidence>
<dbReference type="GeneID" id="77728099"/>
<evidence type="ECO:0000256" key="19">
    <source>
        <dbReference type="PIRSR" id="PIRSR038147-1"/>
    </source>
</evidence>
<evidence type="ECO:0000256" key="4">
    <source>
        <dbReference type="ARBA" id="ARBA00012513"/>
    </source>
</evidence>
<dbReference type="EC" id="2.7.11.1" evidence="4 18"/>
<feature type="region of interest" description="Disordered" evidence="22">
    <location>
        <begin position="431"/>
        <end position="493"/>
    </location>
</feature>
<comment type="catalytic activity">
    <reaction evidence="17 18">
        <text>L-seryl-[protein] + ATP = O-phospho-L-seryl-[protein] + ADP + H(+)</text>
        <dbReference type="Rhea" id="RHEA:17989"/>
        <dbReference type="Rhea" id="RHEA-COMP:9863"/>
        <dbReference type="Rhea" id="RHEA-COMP:11604"/>
        <dbReference type="ChEBI" id="CHEBI:15378"/>
        <dbReference type="ChEBI" id="CHEBI:29999"/>
        <dbReference type="ChEBI" id="CHEBI:30616"/>
        <dbReference type="ChEBI" id="CHEBI:83421"/>
        <dbReference type="ChEBI" id="CHEBI:456216"/>
        <dbReference type="EC" id="2.7.11.1"/>
    </reaction>
</comment>
<dbReference type="InterPro" id="IPR051272">
    <property type="entry name" value="RIO-type_Ser/Thr_kinase"/>
</dbReference>
<reference evidence="24" key="1">
    <citation type="journal article" date="2022" name="G3 (Bethesda)">
        <title>High quality genome of the basidiomycete yeast Dioszegia hungarica PDD-24b-2 isolated from cloud water.</title>
        <authorList>
            <person name="Jarrige D."/>
            <person name="Haridas S."/>
            <person name="Bleykasten-Grosshans C."/>
            <person name="Joly M."/>
            <person name="Nadalig T."/>
            <person name="Sancelme M."/>
            <person name="Vuilleumier S."/>
            <person name="Grigoriev I.V."/>
            <person name="Amato P."/>
            <person name="Bringel F."/>
        </authorList>
    </citation>
    <scope>NUCLEOTIDE SEQUENCE</scope>
    <source>
        <strain evidence="24">PDD-24b-2</strain>
    </source>
</reference>
<keyword evidence="14 18" id="KW-0067">ATP-binding</keyword>
<evidence type="ECO:0000256" key="2">
    <source>
        <dbReference type="ARBA" id="ARBA00004496"/>
    </source>
</evidence>
<keyword evidence="9 18" id="KW-0808">Transferase</keyword>
<dbReference type="InterPro" id="IPR000687">
    <property type="entry name" value="RIO_kinase"/>
</dbReference>
<dbReference type="GO" id="GO:0005737">
    <property type="term" value="C:cytoplasm"/>
    <property type="evidence" value="ECO:0007669"/>
    <property type="project" value="UniProtKB-SubCell"/>
</dbReference>
<evidence type="ECO:0000256" key="1">
    <source>
        <dbReference type="ARBA" id="ARBA00001946"/>
    </source>
</evidence>
<gene>
    <name evidence="24" type="ORF">MKK02DRAFT_34286</name>
</gene>
<feature type="region of interest" description="Disordered" evidence="22">
    <location>
        <begin position="94"/>
        <end position="116"/>
    </location>
</feature>
<feature type="compositionally biased region" description="Basic and acidic residues" evidence="22">
    <location>
        <begin position="1"/>
        <end position="11"/>
    </location>
</feature>
<feature type="binding site" evidence="20">
    <location>
        <position position="169"/>
    </location>
    <ligand>
        <name>ATP</name>
        <dbReference type="ChEBI" id="CHEBI:30616"/>
    </ligand>
</feature>
<comment type="similarity">
    <text evidence="3 18">Belongs to the protein kinase superfamily. RIO-type Ser/Thr kinase family.</text>
</comment>
<dbReference type="GO" id="GO:0004674">
    <property type="term" value="F:protein serine/threonine kinase activity"/>
    <property type="evidence" value="ECO:0007669"/>
    <property type="project" value="UniProtKB-KW"/>
</dbReference>
<evidence type="ECO:0000256" key="13">
    <source>
        <dbReference type="ARBA" id="ARBA00022801"/>
    </source>
</evidence>
<feature type="compositionally biased region" description="Acidic residues" evidence="22">
    <location>
        <begin position="32"/>
        <end position="57"/>
    </location>
</feature>
<dbReference type="PANTHER" id="PTHR45723">
    <property type="entry name" value="SERINE/THREONINE-PROTEIN KINASE RIO1"/>
    <property type="match status" value="1"/>
</dbReference>
<dbReference type="PROSITE" id="PS01245">
    <property type="entry name" value="RIO1"/>
    <property type="match status" value="1"/>
</dbReference>
<dbReference type="InterPro" id="IPR017407">
    <property type="entry name" value="Ser/Thr_kinase_Rio1"/>
</dbReference>
<feature type="active site" description="4-aspartylphosphate intermediate" evidence="19">
    <location>
        <position position="306"/>
    </location>
</feature>
<evidence type="ECO:0000256" key="7">
    <source>
        <dbReference type="ARBA" id="ARBA00022517"/>
    </source>
</evidence>
<proteinExistence type="inferred from homology"/>
<evidence type="ECO:0000256" key="20">
    <source>
        <dbReference type="PIRSR" id="PIRSR038147-2"/>
    </source>
</evidence>
<accession>A0AA38H8F9</accession>
<dbReference type="InterPro" id="IPR018935">
    <property type="entry name" value="RIO_kinase_CS"/>
</dbReference>
<comment type="cofactor">
    <cofactor evidence="1 21">
        <name>Mg(2+)</name>
        <dbReference type="ChEBI" id="CHEBI:18420"/>
    </cofactor>
</comment>
<dbReference type="GO" id="GO:0046872">
    <property type="term" value="F:metal ion binding"/>
    <property type="evidence" value="ECO:0007669"/>
    <property type="project" value="UniProtKB-KW"/>
</dbReference>
<evidence type="ECO:0000256" key="12">
    <source>
        <dbReference type="ARBA" id="ARBA00022777"/>
    </source>
</evidence>
<evidence type="ECO:0000256" key="3">
    <source>
        <dbReference type="ARBA" id="ARBA00009196"/>
    </source>
</evidence>
<evidence type="ECO:0000313" key="25">
    <source>
        <dbReference type="Proteomes" id="UP001164286"/>
    </source>
</evidence>
<evidence type="ECO:0000259" key="23">
    <source>
        <dbReference type="SMART" id="SM00090"/>
    </source>
</evidence>
<evidence type="ECO:0000256" key="17">
    <source>
        <dbReference type="ARBA" id="ARBA00048679"/>
    </source>
</evidence>
<evidence type="ECO:0000256" key="16">
    <source>
        <dbReference type="ARBA" id="ARBA00047899"/>
    </source>
</evidence>
<dbReference type="GO" id="GO:0042254">
    <property type="term" value="P:ribosome biogenesis"/>
    <property type="evidence" value="ECO:0007669"/>
    <property type="project" value="UniProtKB-KW"/>
</dbReference>
<dbReference type="FunFam" id="3.30.200.20:FF:000148">
    <property type="entry name" value="Serine/threonine-protein kinase RIO1"/>
    <property type="match status" value="1"/>
</dbReference>
<evidence type="ECO:0000256" key="9">
    <source>
        <dbReference type="ARBA" id="ARBA00022679"/>
    </source>
</evidence>
<feature type="compositionally biased region" description="Basic and acidic residues" evidence="22">
    <location>
        <begin position="444"/>
        <end position="472"/>
    </location>
</feature>
<protein>
    <recommendedName>
        <fullName evidence="5 18">Serine/threonine-protein kinase RIO1</fullName>
        <ecNumber evidence="4 18">2.7.11.1</ecNumber>
    </recommendedName>
</protein>
<dbReference type="GO" id="GO:0005524">
    <property type="term" value="F:ATP binding"/>
    <property type="evidence" value="ECO:0007669"/>
    <property type="project" value="UniProtKB-KW"/>
</dbReference>
<keyword evidence="13" id="KW-0378">Hydrolase</keyword>
<dbReference type="SUPFAM" id="SSF56112">
    <property type="entry name" value="Protein kinase-like (PK-like)"/>
    <property type="match status" value="1"/>
</dbReference>
<evidence type="ECO:0000256" key="18">
    <source>
        <dbReference type="PIRNR" id="PIRNR038147"/>
    </source>
</evidence>
<dbReference type="GO" id="GO:0016787">
    <property type="term" value="F:hydrolase activity"/>
    <property type="evidence" value="ECO:0007669"/>
    <property type="project" value="UniProtKB-KW"/>
</dbReference>
<evidence type="ECO:0000256" key="14">
    <source>
        <dbReference type="ARBA" id="ARBA00022840"/>
    </source>
</evidence>
<feature type="binding site" evidence="21">
    <location>
        <position position="294"/>
    </location>
    <ligand>
        <name>Mg(2+)</name>
        <dbReference type="ChEBI" id="CHEBI:18420"/>
    </ligand>
</feature>
<keyword evidence="10" id="KW-0479">Metal-binding</keyword>
<keyword evidence="7" id="KW-0690">Ribosome biogenesis</keyword>
<feature type="compositionally biased region" description="Acidic residues" evidence="22">
    <location>
        <begin position="431"/>
        <end position="443"/>
    </location>
</feature>
<dbReference type="SMART" id="SM00090">
    <property type="entry name" value="RIO"/>
    <property type="match status" value="1"/>
</dbReference>
<comment type="subcellular location">
    <subcellularLocation>
        <location evidence="2">Cytoplasm</location>
    </subcellularLocation>
</comment>
<dbReference type="InterPro" id="IPR011009">
    <property type="entry name" value="Kinase-like_dom_sf"/>
</dbReference>
<keyword evidence="6" id="KW-0963">Cytoplasm</keyword>
<organism evidence="24 25">
    <name type="scientific">Dioszegia hungarica</name>
    <dbReference type="NCBI Taxonomy" id="4972"/>
    <lineage>
        <taxon>Eukaryota</taxon>
        <taxon>Fungi</taxon>
        <taxon>Dikarya</taxon>
        <taxon>Basidiomycota</taxon>
        <taxon>Agaricomycotina</taxon>
        <taxon>Tremellomycetes</taxon>
        <taxon>Tremellales</taxon>
        <taxon>Bulleribasidiaceae</taxon>
        <taxon>Dioszegia</taxon>
    </lineage>
</organism>
<feature type="binding site" evidence="21">
    <location>
        <position position="306"/>
    </location>
    <ligand>
        <name>Mg(2+)</name>
        <dbReference type="ChEBI" id="CHEBI:18420"/>
    </ligand>
</feature>
<dbReference type="Proteomes" id="UP001164286">
    <property type="component" value="Unassembled WGS sequence"/>
</dbReference>
<keyword evidence="12 18" id="KW-0418">Kinase</keyword>
<feature type="domain" description="RIO kinase" evidence="23">
    <location>
        <begin position="110"/>
        <end position="352"/>
    </location>
</feature>
<dbReference type="Gene3D" id="3.30.200.20">
    <property type="entry name" value="Phosphorylase Kinase, domain 1"/>
    <property type="match status" value="1"/>
</dbReference>
<feature type="region of interest" description="Disordered" evidence="22">
    <location>
        <begin position="1"/>
        <end position="57"/>
    </location>
</feature>
<comment type="catalytic activity">
    <reaction evidence="16 18">
        <text>L-threonyl-[protein] + ATP = O-phospho-L-threonyl-[protein] + ADP + H(+)</text>
        <dbReference type="Rhea" id="RHEA:46608"/>
        <dbReference type="Rhea" id="RHEA-COMP:11060"/>
        <dbReference type="Rhea" id="RHEA-COMP:11605"/>
        <dbReference type="ChEBI" id="CHEBI:15378"/>
        <dbReference type="ChEBI" id="CHEBI:30013"/>
        <dbReference type="ChEBI" id="CHEBI:30616"/>
        <dbReference type="ChEBI" id="CHEBI:61977"/>
        <dbReference type="ChEBI" id="CHEBI:456216"/>
        <dbReference type="EC" id="2.7.11.1"/>
    </reaction>
</comment>
<evidence type="ECO:0000256" key="5">
    <source>
        <dbReference type="ARBA" id="ARBA00016038"/>
    </source>
</evidence>
<evidence type="ECO:0000256" key="15">
    <source>
        <dbReference type="ARBA" id="ARBA00022842"/>
    </source>
</evidence>
<keyword evidence="11 18" id="KW-0547">Nucleotide-binding</keyword>